<organism evidence="1 2">
    <name type="scientific">Anaerocolumna aminovalerica</name>
    <dbReference type="NCBI Taxonomy" id="1527"/>
    <lineage>
        <taxon>Bacteria</taxon>
        <taxon>Bacillati</taxon>
        <taxon>Bacillota</taxon>
        <taxon>Clostridia</taxon>
        <taxon>Lachnospirales</taxon>
        <taxon>Lachnospiraceae</taxon>
        <taxon>Anaerocolumna</taxon>
    </lineage>
</organism>
<sequence length="46" mass="5323">MINFDEEIAKFQPSLEVEQAEDVIQNNDLADITDLIKSMIKELKDK</sequence>
<gene>
    <name evidence="1" type="ORF">SAMN04489757_13512</name>
</gene>
<evidence type="ECO:0000313" key="1">
    <source>
        <dbReference type="EMBL" id="SFO52041.1"/>
    </source>
</evidence>
<name>A0A1I5HW77_9FIRM</name>
<dbReference type="Proteomes" id="UP000198806">
    <property type="component" value="Unassembled WGS sequence"/>
</dbReference>
<dbReference type="AlphaFoldDB" id="A0A1I5HW77"/>
<reference evidence="1 2" key="1">
    <citation type="submission" date="2016-10" db="EMBL/GenBank/DDBJ databases">
        <authorList>
            <person name="de Groot N.N."/>
        </authorList>
    </citation>
    <scope>NUCLEOTIDE SEQUENCE [LARGE SCALE GENOMIC DNA]</scope>
    <source>
        <strain evidence="1 2">DSM 1283</strain>
    </source>
</reference>
<protein>
    <submittedName>
        <fullName evidence="1">Uncharacterized protein</fullName>
    </submittedName>
</protein>
<dbReference type="EMBL" id="FOWD01000035">
    <property type="protein sequence ID" value="SFO52041.1"/>
    <property type="molecule type" value="Genomic_DNA"/>
</dbReference>
<dbReference type="RefSeq" id="WP_170848047.1">
    <property type="nucleotide sequence ID" value="NZ_BAABFM010000042.1"/>
</dbReference>
<proteinExistence type="predicted"/>
<accession>A0A1I5HW77</accession>
<keyword evidence="2" id="KW-1185">Reference proteome</keyword>
<evidence type="ECO:0000313" key="2">
    <source>
        <dbReference type="Proteomes" id="UP000198806"/>
    </source>
</evidence>